<evidence type="ECO:0000313" key="2">
    <source>
        <dbReference type="EMBL" id="QIS04950.1"/>
    </source>
</evidence>
<dbReference type="RefSeq" id="WP_167464049.1">
    <property type="nucleotide sequence ID" value="NZ_CP046171.1"/>
</dbReference>
<sequence length="255" mass="26942">MTRSVFTQTLKEQRRGLIGWSLGIALVPLLYLPSFNSLKEQGSLNNIKQNRVYDALGAGDFASATGFLHSMIYSMIGLLLMVIFAVTFAARSVTQEENGTLDLLLAQPISRVRLLSQRFAALTAQLTLLTIILALSVIGGTRAGKMVVPTGQILAASVALGLLALAIGTLALLAGALTGKRSLALGSVSVLALGGYFANTLGADWLRRLSPFYYAVGEKPVVSGWNAIHLSVLIAVAAVAMVLALAAFDRRDLAV</sequence>
<gene>
    <name evidence="2" type="ORF">F5X71_23845</name>
</gene>
<dbReference type="EMBL" id="CP046171">
    <property type="protein sequence ID" value="QIS04950.1"/>
    <property type="molecule type" value="Genomic_DNA"/>
</dbReference>
<evidence type="ECO:0000256" key="1">
    <source>
        <dbReference type="SAM" id="Phobius"/>
    </source>
</evidence>
<proteinExistence type="predicted"/>
<dbReference type="PANTHER" id="PTHR37305:SF1">
    <property type="entry name" value="MEMBRANE PROTEIN"/>
    <property type="match status" value="1"/>
</dbReference>
<feature type="transmembrane region" description="Helical" evidence="1">
    <location>
        <begin position="226"/>
        <end position="248"/>
    </location>
</feature>
<dbReference type="AlphaFoldDB" id="A0A6G9XVS0"/>
<accession>A0A6G9XVS0</accession>
<protein>
    <submittedName>
        <fullName evidence="2">ABC transporter permease subunit</fullName>
    </submittedName>
</protein>
<dbReference type="GO" id="GO:0005886">
    <property type="term" value="C:plasma membrane"/>
    <property type="evidence" value="ECO:0007669"/>
    <property type="project" value="UniProtKB-SubCell"/>
</dbReference>
<dbReference type="GO" id="GO:0140359">
    <property type="term" value="F:ABC-type transporter activity"/>
    <property type="evidence" value="ECO:0007669"/>
    <property type="project" value="InterPro"/>
</dbReference>
<name>A0A6G9XVS0_NOCBR</name>
<keyword evidence="1" id="KW-0472">Membrane</keyword>
<feature type="transmembrane region" description="Helical" evidence="1">
    <location>
        <begin position="153"/>
        <end position="176"/>
    </location>
</feature>
<feature type="transmembrane region" description="Helical" evidence="1">
    <location>
        <begin position="17"/>
        <end position="35"/>
    </location>
</feature>
<feature type="transmembrane region" description="Helical" evidence="1">
    <location>
        <begin position="183"/>
        <end position="206"/>
    </location>
</feature>
<dbReference type="Proteomes" id="UP000501705">
    <property type="component" value="Chromosome"/>
</dbReference>
<keyword evidence="1" id="KW-0812">Transmembrane</keyword>
<dbReference type="PANTHER" id="PTHR37305">
    <property type="entry name" value="INTEGRAL MEMBRANE PROTEIN-RELATED"/>
    <property type="match status" value="1"/>
</dbReference>
<organism evidence="2 3">
    <name type="scientific">Nocardia brasiliensis</name>
    <dbReference type="NCBI Taxonomy" id="37326"/>
    <lineage>
        <taxon>Bacteria</taxon>
        <taxon>Bacillati</taxon>
        <taxon>Actinomycetota</taxon>
        <taxon>Actinomycetes</taxon>
        <taxon>Mycobacteriales</taxon>
        <taxon>Nocardiaceae</taxon>
        <taxon>Nocardia</taxon>
    </lineage>
</organism>
<evidence type="ECO:0000313" key="3">
    <source>
        <dbReference type="Proteomes" id="UP000501705"/>
    </source>
</evidence>
<feature type="transmembrane region" description="Helical" evidence="1">
    <location>
        <begin position="71"/>
        <end position="90"/>
    </location>
</feature>
<reference evidence="2 3" key="1">
    <citation type="journal article" date="2019" name="ACS Chem. Biol.">
        <title>Identification and Mobilization of a Cryptic Antibiotic Biosynthesis Gene Locus from a Human-Pathogenic Nocardia Isolate.</title>
        <authorList>
            <person name="Herisse M."/>
            <person name="Ishida K."/>
            <person name="Porter J.L."/>
            <person name="Howden B."/>
            <person name="Hertweck C."/>
            <person name="Stinear T.P."/>
            <person name="Pidot S.J."/>
        </authorList>
    </citation>
    <scope>NUCLEOTIDE SEQUENCE [LARGE SCALE GENOMIC DNA]</scope>
    <source>
        <strain evidence="2 3">AUSMDU00024985</strain>
    </source>
</reference>
<dbReference type="Pfam" id="PF12679">
    <property type="entry name" value="ABC2_membrane_2"/>
    <property type="match status" value="1"/>
</dbReference>
<feature type="transmembrane region" description="Helical" evidence="1">
    <location>
        <begin position="119"/>
        <end position="141"/>
    </location>
</feature>
<keyword evidence="1" id="KW-1133">Transmembrane helix</keyword>